<evidence type="ECO:0000313" key="3">
    <source>
        <dbReference type="Proteomes" id="UP000277212"/>
    </source>
</evidence>
<proteinExistence type="predicted"/>
<dbReference type="AlphaFoldDB" id="A0A3M2R1I9"/>
<sequence length="81" mass="8996">MDPALDEQSGVGSLQHEDKAEKATNREHAVYCNISIALRVVEVDLVAFRCWKSYLNTVYGEHGDGRVATVSWVDSITEGEK</sequence>
<feature type="region of interest" description="Disordered" evidence="1">
    <location>
        <begin position="1"/>
        <end position="23"/>
    </location>
</feature>
<organism evidence="2 3">
    <name type="scientific">Fusarium kuroshium</name>
    <dbReference type="NCBI Taxonomy" id="2010991"/>
    <lineage>
        <taxon>Eukaryota</taxon>
        <taxon>Fungi</taxon>
        <taxon>Dikarya</taxon>
        <taxon>Ascomycota</taxon>
        <taxon>Pezizomycotina</taxon>
        <taxon>Sordariomycetes</taxon>
        <taxon>Hypocreomycetidae</taxon>
        <taxon>Hypocreales</taxon>
        <taxon>Nectriaceae</taxon>
        <taxon>Fusarium</taxon>
        <taxon>Fusarium solani species complex</taxon>
    </lineage>
</organism>
<gene>
    <name evidence="2" type="ORF">CDV36_016041</name>
</gene>
<accession>A0A3M2R1I9</accession>
<dbReference type="EMBL" id="NKUJ01000744">
    <property type="protein sequence ID" value="RMI99100.1"/>
    <property type="molecule type" value="Genomic_DNA"/>
</dbReference>
<reference evidence="2 3" key="1">
    <citation type="submission" date="2017-06" db="EMBL/GenBank/DDBJ databases">
        <title>Comparative genomic analysis of Ambrosia Fusariam Clade fungi.</title>
        <authorList>
            <person name="Stajich J.E."/>
            <person name="Carrillo J."/>
            <person name="Kijimoto T."/>
            <person name="Eskalen A."/>
            <person name="O'Donnell K."/>
            <person name="Kasson M."/>
        </authorList>
    </citation>
    <scope>NUCLEOTIDE SEQUENCE [LARGE SCALE GENOMIC DNA]</scope>
    <source>
        <strain evidence="2">UCR3666</strain>
    </source>
</reference>
<protein>
    <submittedName>
        <fullName evidence="2">Uncharacterized protein</fullName>
    </submittedName>
</protein>
<comment type="caution">
    <text evidence="2">The sequence shown here is derived from an EMBL/GenBank/DDBJ whole genome shotgun (WGS) entry which is preliminary data.</text>
</comment>
<evidence type="ECO:0000256" key="1">
    <source>
        <dbReference type="SAM" id="MobiDB-lite"/>
    </source>
</evidence>
<keyword evidence="3" id="KW-1185">Reference proteome</keyword>
<evidence type="ECO:0000313" key="2">
    <source>
        <dbReference type="EMBL" id="RMI99100.1"/>
    </source>
</evidence>
<dbReference type="Proteomes" id="UP000277212">
    <property type="component" value="Unassembled WGS sequence"/>
</dbReference>
<name>A0A3M2R1I9_9HYPO</name>